<feature type="transmembrane region" description="Helical" evidence="9">
    <location>
        <begin position="182"/>
        <end position="202"/>
    </location>
</feature>
<feature type="domain" description="Ferric oxidoreductase" evidence="10">
    <location>
        <begin position="109"/>
        <end position="224"/>
    </location>
</feature>
<keyword evidence="4" id="KW-0249">Electron transport</keyword>
<accession>A0A2T6ZNP0</accession>
<dbReference type="AlphaFoldDB" id="A0A2T6ZNP0"/>
<dbReference type="STRING" id="42251.A0A2T6ZNP0"/>
<evidence type="ECO:0000256" key="4">
    <source>
        <dbReference type="ARBA" id="ARBA00022982"/>
    </source>
</evidence>
<feature type="transmembrane region" description="Helical" evidence="9">
    <location>
        <begin position="149"/>
        <end position="170"/>
    </location>
</feature>
<dbReference type="GO" id="GO:0005886">
    <property type="term" value="C:plasma membrane"/>
    <property type="evidence" value="ECO:0007669"/>
    <property type="project" value="TreeGrafter"/>
</dbReference>
<evidence type="ECO:0000256" key="1">
    <source>
        <dbReference type="ARBA" id="ARBA00004141"/>
    </source>
</evidence>
<feature type="transmembrane region" description="Helical" evidence="9">
    <location>
        <begin position="107"/>
        <end position="129"/>
    </location>
</feature>
<name>A0A2T6ZNP0_TUBBO</name>
<dbReference type="CDD" id="cd06186">
    <property type="entry name" value="NOX_Duox_like_FAD_NADP"/>
    <property type="match status" value="1"/>
</dbReference>
<dbReference type="Proteomes" id="UP000244722">
    <property type="component" value="Unassembled WGS sequence"/>
</dbReference>
<dbReference type="SFLD" id="SFLDG01168">
    <property type="entry name" value="Ferric_reductase_subgroup_(FRE"/>
    <property type="match status" value="1"/>
</dbReference>
<dbReference type="SUPFAM" id="SSF52343">
    <property type="entry name" value="Ferredoxin reductase-like, C-terminal NADP-linked domain"/>
    <property type="match status" value="1"/>
</dbReference>
<dbReference type="InterPro" id="IPR051410">
    <property type="entry name" value="Ferric/Cupric_Reductase"/>
</dbReference>
<dbReference type="GO" id="GO:0015677">
    <property type="term" value="P:copper ion import"/>
    <property type="evidence" value="ECO:0007669"/>
    <property type="project" value="TreeGrafter"/>
</dbReference>
<keyword evidence="3 9" id="KW-0812">Transmembrane</keyword>
<gene>
    <name evidence="13" type="ORF">B9Z19DRAFT_1102052</name>
</gene>
<comment type="subcellular location">
    <subcellularLocation>
        <location evidence="1">Membrane</location>
        <topology evidence="1">Multi-pass membrane protein</topology>
    </subcellularLocation>
</comment>
<evidence type="ECO:0000256" key="8">
    <source>
        <dbReference type="ARBA" id="ARBA00023136"/>
    </source>
</evidence>
<keyword evidence="7" id="KW-0406">Ion transport</keyword>
<dbReference type="InterPro" id="IPR013121">
    <property type="entry name" value="Fe_red_NAD-bd_6"/>
</dbReference>
<feature type="transmembrane region" description="Helical" evidence="9">
    <location>
        <begin position="208"/>
        <end position="230"/>
    </location>
</feature>
<evidence type="ECO:0000259" key="11">
    <source>
        <dbReference type="Pfam" id="PF08022"/>
    </source>
</evidence>
<protein>
    <recommendedName>
        <fullName evidence="15">FAD-binding FR-type domain-containing protein</fullName>
    </recommendedName>
</protein>
<dbReference type="EMBL" id="NESQ01000165">
    <property type="protein sequence ID" value="PUU77044.1"/>
    <property type="molecule type" value="Genomic_DNA"/>
</dbReference>
<dbReference type="InterPro" id="IPR013130">
    <property type="entry name" value="Fe3_Rdtase_TM_dom"/>
</dbReference>
<feature type="transmembrane region" description="Helical" evidence="9">
    <location>
        <begin position="24"/>
        <end position="44"/>
    </location>
</feature>
<evidence type="ECO:0000256" key="2">
    <source>
        <dbReference type="ARBA" id="ARBA00022448"/>
    </source>
</evidence>
<keyword evidence="8 9" id="KW-0472">Membrane</keyword>
<sequence length="502" mass="56083">MLRPLLYKDLNESQRELRRKSLDFLGYAVLFSQLMALMYVYIYVNFLRYGVLMRLEWRLRYRILGGKTPIRGGVQSVGAAAVYWAWVGLMVWLCVKDVEHDYLHLTKAFGMAAAASLPLNVLLGMKYSPLKLVFPNFSYEGPVNVVHQWLGNQIYLLLTVHVCLYLKFFWDTSRMKTRLLETDVLCGVCAFSIMTTLVTSAHPLVRKFFYSVFYNFHIILSVLLPPLLYFHVSHSRPYIIPTVGMLIVDRVLRVMFTMSTTATISLDPQSSILDISVSFPHKPPPPAGSHILLNVPSLSLWTKNPFTVVESGNGHVRIAARAQGNITKKLTRVTKVPVNIESGYGGHGVNKELVDGVDRVLLIAGGIGGTFTLPWARFLKANDVDARFLWAVPKVGDLLWAGDGVALAEVYITGGHENNEDEEGMELLDASSSRDALSVPPLSFISGRPDIRKAIREVVGRDGRVLIMVCGPVLMAEDVKNAVRSHVLTGRNVTLHMEVFGH</sequence>
<dbReference type="InterPro" id="IPR039261">
    <property type="entry name" value="FNR_nucleotide-bd"/>
</dbReference>
<evidence type="ECO:0000259" key="12">
    <source>
        <dbReference type="Pfam" id="PF08030"/>
    </source>
</evidence>
<dbReference type="Pfam" id="PF01794">
    <property type="entry name" value="Ferric_reduct"/>
    <property type="match status" value="1"/>
</dbReference>
<feature type="domain" description="Ferric reductase NAD binding" evidence="12">
    <location>
        <begin position="358"/>
        <end position="483"/>
    </location>
</feature>
<dbReference type="PANTHER" id="PTHR32361:SF9">
    <property type="entry name" value="FERRIC REDUCTASE TRANSMEMBRANE COMPONENT 3-RELATED"/>
    <property type="match status" value="1"/>
</dbReference>
<evidence type="ECO:0000313" key="14">
    <source>
        <dbReference type="Proteomes" id="UP000244722"/>
    </source>
</evidence>
<proteinExistence type="predicted"/>
<keyword evidence="6" id="KW-0560">Oxidoreductase</keyword>
<dbReference type="Gene3D" id="3.40.50.80">
    <property type="entry name" value="Nucleotide-binding domain of ferredoxin-NADP reductase (FNR) module"/>
    <property type="match status" value="1"/>
</dbReference>
<reference evidence="13 14" key="1">
    <citation type="submission" date="2017-04" db="EMBL/GenBank/DDBJ databases">
        <title>Draft genome sequence of Tuber borchii Vittad., a whitish edible truffle.</title>
        <authorList>
            <consortium name="DOE Joint Genome Institute"/>
            <person name="Murat C."/>
            <person name="Kuo A."/>
            <person name="Barry K.W."/>
            <person name="Clum A."/>
            <person name="Dockter R.B."/>
            <person name="Fauchery L."/>
            <person name="Iotti M."/>
            <person name="Kohler A."/>
            <person name="Labutti K."/>
            <person name="Lindquist E.A."/>
            <person name="Lipzen A."/>
            <person name="Ohm R.A."/>
            <person name="Wang M."/>
            <person name="Grigoriev I.V."/>
            <person name="Zambonelli A."/>
            <person name="Martin F.M."/>
        </authorList>
    </citation>
    <scope>NUCLEOTIDE SEQUENCE [LARGE SCALE GENOMIC DNA]</scope>
    <source>
        <strain evidence="13 14">Tbo3840</strain>
    </source>
</reference>
<dbReference type="GO" id="GO:0006826">
    <property type="term" value="P:iron ion transport"/>
    <property type="evidence" value="ECO:0007669"/>
    <property type="project" value="TreeGrafter"/>
</dbReference>
<dbReference type="GO" id="GO:0000293">
    <property type="term" value="F:ferric-chelate reductase activity"/>
    <property type="evidence" value="ECO:0007669"/>
    <property type="project" value="UniProtKB-ARBA"/>
</dbReference>
<evidence type="ECO:0000256" key="7">
    <source>
        <dbReference type="ARBA" id="ARBA00023065"/>
    </source>
</evidence>
<evidence type="ECO:0000256" key="3">
    <source>
        <dbReference type="ARBA" id="ARBA00022692"/>
    </source>
</evidence>
<dbReference type="GO" id="GO:0006879">
    <property type="term" value="P:intracellular iron ion homeostasis"/>
    <property type="evidence" value="ECO:0007669"/>
    <property type="project" value="TreeGrafter"/>
</dbReference>
<dbReference type="OrthoDB" id="10006946at2759"/>
<evidence type="ECO:0000259" key="10">
    <source>
        <dbReference type="Pfam" id="PF01794"/>
    </source>
</evidence>
<evidence type="ECO:0000256" key="5">
    <source>
        <dbReference type="ARBA" id="ARBA00022989"/>
    </source>
</evidence>
<keyword evidence="14" id="KW-1185">Reference proteome</keyword>
<dbReference type="PANTHER" id="PTHR32361">
    <property type="entry name" value="FERRIC/CUPRIC REDUCTASE TRANSMEMBRANE COMPONENT"/>
    <property type="match status" value="1"/>
</dbReference>
<dbReference type="Pfam" id="PF08022">
    <property type="entry name" value="FAD_binding_8"/>
    <property type="match status" value="1"/>
</dbReference>
<dbReference type="SFLD" id="SFLDS00052">
    <property type="entry name" value="Ferric_Reductase_Domain"/>
    <property type="match status" value="1"/>
</dbReference>
<evidence type="ECO:0008006" key="15">
    <source>
        <dbReference type="Google" id="ProtNLM"/>
    </source>
</evidence>
<dbReference type="InterPro" id="IPR013112">
    <property type="entry name" value="FAD-bd_8"/>
</dbReference>
<evidence type="ECO:0000313" key="13">
    <source>
        <dbReference type="EMBL" id="PUU77044.1"/>
    </source>
</evidence>
<keyword evidence="5 9" id="KW-1133">Transmembrane helix</keyword>
<evidence type="ECO:0000256" key="9">
    <source>
        <dbReference type="SAM" id="Phobius"/>
    </source>
</evidence>
<comment type="caution">
    <text evidence="13">The sequence shown here is derived from an EMBL/GenBank/DDBJ whole genome shotgun (WGS) entry which is preliminary data.</text>
</comment>
<feature type="domain" description="FAD-binding 8" evidence="11">
    <location>
        <begin position="262"/>
        <end position="334"/>
    </location>
</feature>
<organism evidence="13 14">
    <name type="scientific">Tuber borchii</name>
    <name type="common">White truffle</name>
    <dbReference type="NCBI Taxonomy" id="42251"/>
    <lineage>
        <taxon>Eukaryota</taxon>
        <taxon>Fungi</taxon>
        <taxon>Dikarya</taxon>
        <taxon>Ascomycota</taxon>
        <taxon>Pezizomycotina</taxon>
        <taxon>Pezizomycetes</taxon>
        <taxon>Pezizales</taxon>
        <taxon>Tuberaceae</taxon>
        <taxon>Tuber</taxon>
    </lineage>
</organism>
<evidence type="ECO:0000256" key="6">
    <source>
        <dbReference type="ARBA" id="ARBA00023002"/>
    </source>
</evidence>
<feature type="transmembrane region" description="Helical" evidence="9">
    <location>
        <begin position="77"/>
        <end position="95"/>
    </location>
</feature>
<keyword evidence="2" id="KW-0813">Transport</keyword>
<dbReference type="Pfam" id="PF08030">
    <property type="entry name" value="NAD_binding_6"/>
    <property type="match status" value="1"/>
</dbReference>